<evidence type="ECO:0000259" key="5">
    <source>
        <dbReference type="Pfam" id="PF02782"/>
    </source>
</evidence>
<dbReference type="InterPro" id="IPR050406">
    <property type="entry name" value="FGGY_Carb_Kinase"/>
</dbReference>
<dbReference type="CDD" id="cd07805">
    <property type="entry name" value="ASKHA_NBD_FGGY_CvXK-like"/>
    <property type="match status" value="1"/>
</dbReference>
<dbReference type="AlphaFoldDB" id="A6GED2"/>
<proteinExistence type="inferred from homology"/>
<dbReference type="EMBL" id="ABCS01000081">
    <property type="protein sequence ID" value="EDM75773.1"/>
    <property type="molecule type" value="Genomic_DNA"/>
</dbReference>
<organism evidence="6 7">
    <name type="scientific">Plesiocystis pacifica SIR-1</name>
    <dbReference type="NCBI Taxonomy" id="391625"/>
    <lineage>
        <taxon>Bacteria</taxon>
        <taxon>Pseudomonadati</taxon>
        <taxon>Myxococcota</taxon>
        <taxon>Polyangia</taxon>
        <taxon>Nannocystales</taxon>
        <taxon>Nannocystaceae</taxon>
        <taxon>Plesiocystis</taxon>
    </lineage>
</organism>
<dbReference type="eggNOG" id="COG1070">
    <property type="taxonomic scope" value="Bacteria"/>
</dbReference>
<protein>
    <submittedName>
        <fullName evidence="6">Putative xylulokinase</fullName>
    </submittedName>
</protein>
<name>A6GED2_9BACT</name>
<feature type="domain" description="Carbohydrate kinase FGGY C-terminal" evidence="5">
    <location>
        <begin position="284"/>
        <end position="477"/>
    </location>
</feature>
<gene>
    <name evidence="6" type="ORF">PPSIR1_17740</name>
</gene>
<dbReference type="Gene3D" id="3.30.420.40">
    <property type="match status" value="2"/>
</dbReference>
<dbReference type="InterPro" id="IPR000577">
    <property type="entry name" value="Carb_kinase_FGGY"/>
</dbReference>
<evidence type="ECO:0000313" key="7">
    <source>
        <dbReference type="Proteomes" id="UP000005801"/>
    </source>
</evidence>
<dbReference type="InterPro" id="IPR018484">
    <property type="entry name" value="FGGY_N"/>
</dbReference>
<dbReference type="GO" id="GO:0005975">
    <property type="term" value="P:carbohydrate metabolic process"/>
    <property type="evidence" value="ECO:0007669"/>
    <property type="project" value="InterPro"/>
</dbReference>
<dbReference type="Proteomes" id="UP000005801">
    <property type="component" value="Unassembled WGS sequence"/>
</dbReference>
<dbReference type="GO" id="GO:0016301">
    <property type="term" value="F:kinase activity"/>
    <property type="evidence" value="ECO:0007669"/>
    <property type="project" value="UniProtKB-KW"/>
</dbReference>
<evidence type="ECO:0000313" key="6">
    <source>
        <dbReference type="EMBL" id="EDM75773.1"/>
    </source>
</evidence>
<accession>A6GED2</accession>
<evidence type="ECO:0000256" key="1">
    <source>
        <dbReference type="ARBA" id="ARBA00009156"/>
    </source>
</evidence>
<keyword evidence="2" id="KW-0808">Transferase</keyword>
<dbReference type="InterPro" id="IPR018485">
    <property type="entry name" value="FGGY_C"/>
</dbReference>
<dbReference type="InterPro" id="IPR043129">
    <property type="entry name" value="ATPase_NBD"/>
</dbReference>
<evidence type="ECO:0000256" key="2">
    <source>
        <dbReference type="ARBA" id="ARBA00022679"/>
    </source>
</evidence>
<evidence type="ECO:0000259" key="4">
    <source>
        <dbReference type="Pfam" id="PF00370"/>
    </source>
</evidence>
<dbReference type="STRING" id="391625.PPSIR1_17740"/>
<dbReference type="PANTHER" id="PTHR43095">
    <property type="entry name" value="SUGAR KINASE"/>
    <property type="match status" value="1"/>
</dbReference>
<keyword evidence="3 6" id="KW-0418">Kinase</keyword>
<comment type="similarity">
    <text evidence="1">Belongs to the FGGY kinase family.</text>
</comment>
<feature type="domain" description="Carbohydrate kinase FGGY N-terminal" evidence="4">
    <location>
        <begin position="1"/>
        <end position="271"/>
    </location>
</feature>
<dbReference type="PIRSF" id="PIRSF000538">
    <property type="entry name" value="GlpK"/>
    <property type="match status" value="1"/>
</dbReference>
<dbReference type="Pfam" id="PF00370">
    <property type="entry name" value="FGGY_N"/>
    <property type="match status" value="1"/>
</dbReference>
<dbReference type="PANTHER" id="PTHR43095:SF5">
    <property type="entry name" value="XYLULOSE KINASE"/>
    <property type="match status" value="1"/>
</dbReference>
<dbReference type="Pfam" id="PF02782">
    <property type="entry name" value="FGGY_C"/>
    <property type="match status" value="1"/>
</dbReference>
<reference evidence="6 7" key="1">
    <citation type="submission" date="2007-06" db="EMBL/GenBank/DDBJ databases">
        <authorList>
            <person name="Shimkets L."/>
            <person name="Ferriera S."/>
            <person name="Johnson J."/>
            <person name="Kravitz S."/>
            <person name="Beeson K."/>
            <person name="Sutton G."/>
            <person name="Rogers Y.-H."/>
            <person name="Friedman R."/>
            <person name="Frazier M."/>
            <person name="Venter J.C."/>
        </authorList>
    </citation>
    <scope>NUCLEOTIDE SEQUENCE [LARGE SCALE GENOMIC DNA]</scope>
    <source>
        <strain evidence="6 7">SIR-1</strain>
    </source>
</reference>
<comment type="caution">
    <text evidence="6">The sequence shown here is derived from an EMBL/GenBank/DDBJ whole genome shotgun (WGS) entry which is preliminary data.</text>
</comment>
<keyword evidence="7" id="KW-1185">Reference proteome</keyword>
<sequence length="536" mass="57307">MLAIDLGTSGPKVAVVSVEAEVLGWRTERTALHLSEGGGAEQDPEDWWRAICAASRAVLEATGLSGGRSADGKARIVAVSVTAQWAGTVAVDGEGKALRPAITWMDSRGARYMDAHCGGALRVEGYGVSKLVRWIRRTGGAPSLVGKEPTAHLLWLRHNEPEVFAAAAHFLEPKDWINRRLTGRATATTDSICLHWITDNRDIGAIAYDDALVEQLGVPRAKLPELVAATEVIAELTAGAAEDLGLAPLVTGGAAVQVMGGTPDVHSAAVGSGAVGDGELHLYFGTSSWLSGHTRAKKIDLFHNIASLPSALPGRYLIGDSQETAGACFEHLRDHLLFPDDGLSGPPPEDFFERAEALASAAPAGSRGLIYTPWLYGERCPTPDHTIRAGFHNLSLASTRGELLRSVYEGVAFNTRWLLQYVEKFVGRPAPSIRFIGGGASSALWSQILADVLDRPIEQVAQPRACNARGAALLASLGLGYLKVEDIPARVRVARRYEPRADAREVYDANFAAFLDIYAKNKAIHRRLNGARPGSS</sequence>
<dbReference type="SUPFAM" id="SSF53067">
    <property type="entry name" value="Actin-like ATPase domain"/>
    <property type="match status" value="2"/>
</dbReference>
<evidence type="ECO:0000256" key="3">
    <source>
        <dbReference type="ARBA" id="ARBA00022777"/>
    </source>
</evidence>